<dbReference type="PROSITE" id="PS51387">
    <property type="entry name" value="FAD_PCMH"/>
    <property type="match status" value="1"/>
</dbReference>
<evidence type="ECO:0000256" key="3">
    <source>
        <dbReference type="ARBA" id="ARBA00023002"/>
    </source>
</evidence>
<dbReference type="InterPro" id="IPR006094">
    <property type="entry name" value="Oxid_FAD_bind_N"/>
</dbReference>
<dbReference type="RefSeq" id="WP_046508996.1">
    <property type="nucleotide sequence ID" value="NZ_LANI01000023.1"/>
</dbReference>
<dbReference type="SUPFAM" id="SSF56176">
    <property type="entry name" value="FAD-binding/transporter-associated domain-like"/>
    <property type="match status" value="1"/>
</dbReference>
<proteinExistence type="inferred from homology"/>
<dbReference type="OrthoDB" id="143770at2"/>
<evidence type="ECO:0000256" key="1">
    <source>
        <dbReference type="ARBA" id="ARBA00005466"/>
    </source>
</evidence>
<dbReference type="PANTHER" id="PTHR13878:SF53">
    <property type="entry name" value="CYTOKININ DEHYDROGENASE 6"/>
    <property type="match status" value="1"/>
</dbReference>
<name>A0A0M2R2U8_9PROT</name>
<accession>A0A0M2R2U8</accession>
<dbReference type="EMBL" id="LANI01000023">
    <property type="protein sequence ID" value="KKJ75991.1"/>
    <property type="molecule type" value="Genomic_DNA"/>
</dbReference>
<evidence type="ECO:0000313" key="6">
    <source>
        <dbReference type="Proteomes" id="UP000034491"/>
    </source>
</evidence>
<dbReference type="GO" id="GO:0071949">
    <property type="term" value="F:FAD binding"/>
    <property type="evidence" value="ECO:0007669"/>
    <property type="project" value="InterPro"/>
</dbReference>
<dbReference type="Gene3D" id="3.30.465.10">
    <property type="match status" value="1"/>
</dbReference>
<feature type="domain" description="FAD-binding PCMH-type" evidence="4">
    <location>
        <begin position="9"/>
        <end position="177"/>
    </location>
</feature>
<dbReference type="Proteomes" id="UP000034491">
    <property type="component" value="Unassembled WGS sequence"/>
</dbReference>
<dbReference type="InterPro" id="IPR050432">
    <property type="entry name" value="FAD-linked_Oxidoreductases_BP"/>
</dbReference>
<dbReference type="STRING" id="1549748.WH95_15645"/>
<organism evidence="5 6">
    <name type="scientific">Kiloniella litopenaei</name>
    <dbReference type="NCBI Taxonomy" id="1549748"/>
    <lineage>
        <taxon>Bacteria</taxon>
        <taxon>Pseudomonadati</taxon>
        <taxon>Pseudomonadota</taxon>
        <taxon>Alphaproteobacteria</taxon>
        <taxon>Rhodospirillales</taxon>
        <taxon>Kiloniellaceae</taxon>
        <taxon>Kiloniella</taxon>
    </lineage>
</organism>
<reference evidence="5 6" key="1">
    <citation type="submission" date="2015-03" db="EMBL/GenBank/DDBJ databases">
        <title>Genome sequence of Kiloniella sp. P1-1, isolated from the gut microflora of Pacific white shrimp, Penaeus vannamei.</title>
        <authorList>
            <person name="Shao Z."/>
            <person name="Wang L."/>
            <person name="Li X."/>
        </authorList>
    </citation>
    <scope>NUCLEOTIDE SEQUENCE [LARGE SCALE GENOMIC DNA]</scope>
    <source>
        <strain evidence="5 6">P1-1</strain>
    </source>
</reference>
<evidence type="ECO:0000259" key="4">
    <source>
        <dbReference type="PROSITE" id="PS51387"/>
    </source>
</evidence>
<keyword evidence="2" id="KW-0285">Flavoprotein</keyword>
<dbReference type="Pfam" id="PF01565">
    <property type="entry name" value="FAD_binding_4"/>
    <property type="match status" value="1"/>
</dbReference>
<dbReference type="AlphaFoldDB" id="A0A0M2R2U8"/>
<dbReference type="InterPro" id="IPR016169">
    <property type="entry name" value="FAD-bd_PCMH_sub2"/>
</dbReference>
<dbReference type="PANTHER" id="PTHR13878">
    <property type="entry name" value="GULONOLACTONE OXIDASE"/>
    <property type="match status" value="1"/>
</dbReference>
<comment type="caution">
    <text evidence="5">The sequence shown here is derived from an EMBL/GenBank/DDBJ whole genome shotgun (WGS) entry which is preliminary data.</text>
</comment>
<gene>
    <name evidence="5" type="ORF">WH95_15645</name>
</gene>
<sequence length="436" mass="48401">MLISGWGQYPRVEADVLSPSTGDGIQRSLRENDAKPCIARGFGRSYGDSSLSSTIVSTRYLNHFHSFDDATGVLSCDAGVSLDEILGVFVPKGWFPIVTPGTRFVTVGGAIASDVHGKNHHNVGTFCDHVLSFRILIANGDILNCSPSENRDLFLASCGGMGLTGFILDATFKLQKIESSFIEETTYKADNLEECLALFDEHNAATYSVAWIDCLKRGKELGRSLLMLGKHSSAGGYVDLKKTTPSIPFNMPIFCLNRFSVGAFNRLYYGRVREKIQKRRVHYGPYFYPLDGIENWTRLYGAKGFVQYQFVIPKDAGLEGMTSVLDKIAQSGAGSFLSVLKVFGKGNDSFLSFPFEGYTLALDFKVSKRTFELLDQLDAIVHDYGGRIYLTKDARMSDQVFKRGYPEWEEFQAVREKYGAIGTFASFQSKRLGLDV</sequence>
<dbReference type="GO" id="GO:0016491">
    <property type="term" value="F:oxidoreductase activity"/>
    <property type="evidence" value="ECO:0007669"/>
    <property type="project" value="UniProtKB-KW"/>
</dbReference>
<comment type="similarity">
    <text evidence="1">Belongs to the oxygen-dependent FAD-linked oxidoreductase family.</text>
</comment>
<dbReference type="InterPro" id="IPR016166">
    <property type="entry name" value="FAD-bd_PCMH"/>
</dbReference>
<dbReference type="InterPro" id="IPR036318">
    <property type="entry name" value="FAD-bd_PCMH-like_sf"/>
</dbReference>
<keyword evidence="6" id="KW-1185">Reference proteome</keyword>
<keyword evidence="2" id="KW-0274">FAD</keyword>
<keyword evidence="3" id="KW-0560">Oxidoreductase</keyword>
<evidence type="ECO:0000313" key="5">
    <source>
        <dbReference type="EMBL" id="KKJ75991.1"/>
    </source>
</evidence>
<evidence type="ECO:0000256" key="2">
    <source>
        <dbReference type="ARBA" id="ARBA00022827"/>
    </source>
</evidence>
<protein>
    <submittedName>
        <fullName evidence="5">FAD-linked oxidase</fullName>
    </submittedName>
</protein>
<dbReference type="PATRIC" id="fig|1549748.8.peg.1890"/>